<protein>
    <recommendedName>
        <fullName evidence="1">non-specific serine/threonine protein kinase</fullName>
        <ecNumber evidence="1">2.7.11.1</ecNumber>
    </recommendedName>
</protein>
<accession>A0ABN3FY33</accession>
<keyword evidence="4" id="KW-0547">Nucleotide-binding</keyword>
<dbReference type="InterPro" id="IPR008271">
    <property type="entry name" value="Ser/Thr_kinase_AS"/>
</dbReference>
<keyword evidence="3" id="KW-0808">Transferase</keyword>
<gene>
    <name evidence="13" type="primary">pknB_2</name>
    <name evidence="13" type="ORF">GCM10009854_15750</name>
</gene>
<keyword evidence="5 13" id="KW-0418">Kinase</keyword>
<dbReference type="NCBIfam" id="NF033483">
    <property type="entry name" value="PknB_PASTA_kin"/>
    <property type="match status" value="1"/>
</dbReference>
<dbReference type="Gene3D" id="1.10.510.10">
    <property type="entry name" value="Transferase(Phosphotransferase) domain 1"/>
    <property type="match status" value="1"/>
</dbReference>
<evidence type="ECO:0000256" key="5">
    <source>
        <dbReference type="ARBA" id="ARBA00022777"/>
    </source>
</evidence>
<dbReference type="PROSITE" id="PS00108">
    <property type="entry name" value="PROTEIN_KINASE_ST"/>
    <property type="match status" value="1"/>
</dbReference>
<evidence type="ECO:0000256" key="1">
    <source>
        <dbReference type="ARBA" id="ARBA00012513"/>
    </source>
</evidence>
<dbReference type="PANTHER" id="PTHR43289">
    <property type="entry name" value="MITOGEN-ACTIVATED PROTEIN KINASE KINASE KINASE 20-RELATED"/>
    <property type="match status" value="1"/>
</dbReference>
<feature type="domain" description="PASTA" evidence="12">
    <location>
        <begin position="410"/>
        <end position="475"/>
    </location>
</feature>
<feature type="domain" description="PASTA" evidence="12">
    <location>
        <begin position="545"/>
        <end position="612"/>
    </location>
</feature>
<keyword evidence="13" id="KW-0315">Glutamine amidotransferase</keyword>
<organism evidence="13 14">
    <name type="scientific">Saccharopolyspora halophila</name>
    <dbReference type="NCBI Taxonomy" id="405551"/>
    <lineage>
        <taxon>Bacteria</taxon>
        <taxon>Bacillati</taxon>
        <taxon>Actinomycetota</taxon>
        <taxon>Actinomycetes</taxon>
        <taxon>Pseudonocardiales</taxon>
        <taxon>Pseudonocardiaceae</taxon>
        <taxon>Saccharopolyspora</taxon>
    </lineage>
</organism>
<reference evidence="13 14" key="1">
    <citation type="journal article" date="2019" name="Int. J. Syst. Evol. Microbiol.">
        <title>The Global Catalogue of Microorganisms (GCM) 10K type strain sequencing project: providing services to taxonomists for standard genome sequencing and annotation.</title>
        <authorList>
            <consortium name="The Broad Institute Genomics Platform"/>
            <consortium name="The Broad Institute Genome Sequencing Center for Infectious Disease"/>
            <person name="Wu L."/>
            <person name="Ma J."/>
        </authorList>
    </citation>
    <scope>NUCLEOTIDE SEQUENCE [LARGE SCALE GENOMIC DNA]</scope>
    <source>
        <strain evidence="13 14">JCM 16221</strain>
    </source>
</reference>
<dbReference type="RefSeq" id="WP_344128290.1">
    <property type="nucleotide sequence ID" value="NZ_BAAARA010000004.1"/>
</dbReference>
<dbReference type="SMART" id="SM00220">
    <property type="entry name" value="S_TKc"/>
    <property type="match status" value="1"/>
</dbReference>
<sequence length="675" mass="71533">MTSETQQGRGNGLVGSLLEGRYRVDSLIARGGMSTVYRGMDTRLERPVALKVMDERYSGDRSFVERFEREARSAAKLHHNDIVAVFDQGVDHGSNADHVYLVMELVEGCTLRDLILDRGGPLPLAMVLSVLQPVLSALTVAHRAGMVHRDVKPENVLIGNDGSVKVADFGLVRAAAEAGTTSGSVILGTVAYLSPEQVTTGAADASTDVYAAGIIAYEMLTGRPPYTGDTAMSVAYQHVNNDVPPPSHAVEVPAAIDALVLRATRRDPQQRPADAESFLAEVQQVRTDLGIAPVAVPVPSSEARTATLPPVTDDEPETEQFGPVRAQPTRIEAAQPPQPTRADAPAPRQHTRALARPATGQDYETPPPPHPEPGFEPERRRGRRKVALWTTVVLVLAALVGGAAFWLGLGSTSTVPNVVGLSEAQAQQNLEGAGLEANISRENDNDVPEGIVLSVDPEEGATARNGSAVELVVSLGKPAVPEIDPGTSLSQAQNEIRNARLKPVHDGSADEYHPQVPEGSVVRTEPAAGARLNISSDVQLIVSKGPEPVQIPDVRGMSREEAFATLRNAGFAPQDAGQQFDAEIDAGHVISTDPAIGEEVKLVGKPRVGVVTSNAVPVPSLNGVPVSQAEQQVAQLGLKLDVKSLFQRDGMVIFGQYPTTGSRVKPGSAIHVTAF</sequence>
<evidence type="ECO:0000256" key="6">
    <source>
        <dbReference type="ARBA" id="ARBA00022840"/>
    </source>
</evidence>
<keyword evidence="14" id="KW-1185">Reference proteome</keyword>
<keyword evidence="10" id="KW-0472">Membrane</keyword>
<evidence type="ECO:0000256" key="4">
    <source>
        <dbReference type="ARBA" id="ARBA00022741"/>
    </source>
</evidence>
<dbReference type="PROSITE" id="PS50011">
    <property type="entry name" value="PROTEIN_KINASE_DOM"/>
    <property type="match status" value="1"/>
</dbReference>
<feature type="domain" description="Protein kinase" evidence="11">
    <location>
        <begin position="22"/>
        <end position="286"/>
    </location>
</feature>
<comment type="catalytic activity">
    <reaction evidence="8">
        <text>L-seryl-[protein] + ATP = O-phospho-L-seryl-[protein] + ADP + H(+)</text>
        <dbReference type="Rhea" id="RHEA:17989"/>
        <dbReference type="Rhea" id="RHEA-COMP:9863"/>
        <dbReference type="Rhea" id="RHEA-COMP:11604"/>
        <dbReference type="ChEBI" id="CHEBI:15378"/>
        <dbReference type="ChEBI" id="CHEBI:29999"/>
        <dbReference type="ChEBI" id="CHEBI:30616"/>
        <dbReference type="ChEBI" id="CHEBI:83421"/>
        <dbReference type="ChEBI" id="CHEBI:456216"/>
        <dbReference type="EC" id="2.7.11.1"/>
    </reaction>
</comment>
<dbReference type="InterPro" id="IPR000719">
    <property type="entry name" value="Prot_kinase_dom"/>
</dbReference>
<name>A0ABN3FY33_9PSEU</name>
<dbReference type="InterPro" id="IPR011009">
    <property type="entry name" value="Kinase-like_dom_sf"/>
</dbReference>
<dbReference type="SUPFAM" id="SSF56112">
    <property type="entry name" value="Protein kinase-like (PK-like)"/>
    <property type="match status" value="1"/>
</dbReference>
<evidence type="ECO:0000256" key="10">
    <source>
        <dbReference type="SAM" id="Phobius"/>
    </source>
</evidence>
<evidence type="ECO:0000256" key="9">
    <source>
        <dbReference type="SAM" id="MobiDB-lite"/>
    </source>
</evidence>
<keyword evidence="10" id="KW-0812">Transmembrane</keyword>
<dbReference type="InterPro" id="IPR005543">
    <property type="entry name" value="PASTA_dom"/>
</dbReference>
<evidence type="ECO:0000256" key="7">
    <source>
        <dbReference type="ARBA" id="ARBA00047899"/>
    </source>
</evidence>
<dbReference type="GO" id="GO:0016301">
    <property type="term" value="F:kinase activity"/>
    <property type="evidence" value="ECO:0007669"/>
    <property type="project" value="UniProtKB-KW"/>
</dbReference>
<comment type="catalytic activity">
    <reaction evidence="7">
        <text>L-threonyl-[protein] + ATP = O-phospho-L-threonyl-[protein] + ADP + H(+)</text>
        <dbReference type="Rhea" id="RHEA:46608"/>
        <dbReference type="Rhea" id="RHEA-COMP:11060"/>
        <dbReference type="Rhea" id="RHEA-COMP:11605"/>
        <dbReference type="ChEBI" id="CHEBI:15378"/>
        <dbReference type="ChEBI" id="CHEBI:30013"/>
        <dbReference type="ChEBI" id="CHEBI:30616"/>
        <dbReference type="ChEBI" id="CHEBI:61977"/>
        <dbReference type="ChEBI" id="CHEBI:456216"/>
        <dbReference type="EC" id="2.7.11.1"/>
    </reaction>
</comment>
<dbReference type="EMBL" id="BAAARA010000004">
    <property type="protein sequence ID" value="GAA2340183.1"/>
    <property type="molecule type" value="Genomic_DNA"/>
</dbReference>
<dbReference type="SMART" id="SM00740">
    <property type="entry name" value="PASTA"/>
    <property type="match status" value="4"/>
</dbReference>
<evidence type="ECO:0000259" key="11">
    <source>
        <dbReference type="PROSITE" id="PS50011"/>
    </source>
</evidence>
<feature type="region of interest" description="Disordered" evidence="9">
    <location>
        <begin position="296"/>
        <end position="380"/>
    </location>
</feature>
<dbReference type="Proteomes" id="UP001501218">
    <property type="component" value="Unassembled WGS sequence"/>
</dbReference>
<keyword evidence="6" id="KW-0067">ATP-binding</keyword>
<keyword evidence="10" id="KW-1133">Transmembrane helix</keyword>
<dbReference type="PANTHER" id="PTHR43289:SF34">
    <property type="entry name" value="SERINE_THREONINE-PROTEIN KINASE YBDM-RELATED"/>
    <property type="match status" value="1"/>
</dbReference>
<feature type="transmembrane region" description="Helical" evidence="10">
    <location>
        <begin position="386"/>
        <end position="409"/>
    </location>
</feature>
<dbReference type="CDD" id="cd06577">
    <property type="entry name" value="PASTA_pknB"/>
    <property type="match status" value="3"/>
</dbReference>
<feature type="domain" description="PASTA" evidence="12">
    <location>
        <begin position="476"/>
        <end position="544"/>
    </location>
</feature>
<evidence type="ECO:0000313" key="13">
    <source>
        <dbReference type="EMBL" id="GAA2340183.1"/>
    </source>
</evidence>
<dbReference type="EC" id="2.7.11.1" evidence="1"/>
<keyword evidence="2" id="KW-0723">Serine/threonine-protein kinase</keyword>
<evidence type="ECO:0000259" key="12">
    <source>
        <dbReference type="PROSITE" id="PS51178"/>
    </source>
</evidence>
<evidence type="ECO:0000256" key="3">
    <source>
        <dbReference type="ARBA" id="ARBA00022679"/>
    </source>
</evidence>
<dbReference type="CDD" id="cd14014">
    <property type="entry name" value="STKc_PknB_like"/>
    <property type="match status" value="1"/>
</dbReference>
<dbReference type="Gene3D" id="3.30.10.20">
    <property type="match status" value="4"/>
</dbReference>
<comment type="caution">
    <text evidence="13">The sequence shown here is derived from an EMBL/GenBank/DDBJ whole genome shotgun (WGS) entry which is preliminary data.</text>
</comment>
<evidence type="ECO:0000256" key="2">
    <source>
        <dbReference type="ARBA" id="ARBA00022527"/>
    </source>
</evidence>
<dbReference type="Pfam" id="PF03793">
    <property type="entry name" value="PASTA"/>
    <property type="match status" value="4"/>
</dbReference>
<dbReference type="Gene3D" id="3.30.200.20">
    <property type="entry name" value="Phosphorylase Kinase, domain 1"/>
    <property type="match status" value="1"/>
</dbReference>
<feature type="compositionally biased region" description="Pro residues" evidence="9">
    <location>
        <begin position="365"/>
        <end position="374"/>
    </location>
</feature>
<evidence type="ECO:0000256" key="8">
    <source>
        <dbReference type="ARBA" id="ARBA00048679"/>
    </source>
</evidence>
<proteinExistence type="predicted"/>
<dbReference type="PROSITE" id="PS51178">
    <property type="entry name" value="PASTA"/>
    <property type="match status" value="4"/>
</dbReference>
<dbReference type="Pfam" id="PF00069">
    <property type="entry name" value="Pkinase"/>
    <property type="match status" value="1"/>
</dbReference>
<evidence type="ECO:0000313" key="14">
    <source>
        <dbReference type="Proteomes" id="UP001501218"/>
    </source>
</evidence>
<feature type="domain" description="PASTA" evidence="12">
    <location>
        <begin position="614"/>
        <end position="675"/>
    </location>
</feature>